<organism evidence="1 2">
    <name type="scientific">Clonorchis sinensis</name>
    <name type="common">Chinese liver fluke</name>
    <dbReference type="NCBI Taxonomy" id="79923"/>
    <lineage>
        <taxon>Eukaryota</taxon>
        <taxon>Metazoa</taxon>
        <taxon>Spiralia</taxon>
        <taxon>Lophotrochozoa</taxon>
        <taxon>Platyhelminthes</taxon>
        <taxon>Trematoda</taxon>
        <taxon>Digenea</taxon>
        <taxon>Opisthorchiida</taxon>
        <taxon>Opisthorchiata</taxon>
        <taxon>Opisthorchiidae</taxon>
        <taxon>Clonorchis</taxon>
    </lineage>
</organism>
<dbReference type="AlphaFoldDB" id="A0A419PJZ3"/>
<reference evidence="1 2" key="2">
    <citation type="journal article" date="2021" name="Genomics">
        <title>High-quality reference genome for Clonorchis sinensis.</title>
        <authorList>
            <person name="Young N.D."/>
            <person name="Stroehlein A.J."/>
            <person name="Kinkar L."/>
            <person name="Wang T."/>
            <person name="Sohn W.M."/>
            <person name="Chang B.C.H."/>
            <person name="Kaur P."/>
            <person name="Weisz D."/>
            <person name="Dudchenko O."/>
            <person name="Aiden E.L."/>
            <person name="Korhonen P.K."/>
            <person name="Gasser R.B."/>
        </authorList>
    </citation>
    <scope>NUCLEOTIDE SEQUENCE [LARGE SCALE GENOMIC DNA]</scope>
    <source>
        <strain evidence="1">Cs-k2</strain>
    </source>
</reference>
<protein>
    <submittedName>
        <fullName evidence="1">Uncharacterized protein</fullName>
    </submittedName>
</protein>
<dbReference type="EMBL" id="NIRI02000056">
    <property type="protein sequence ID" value="KAG5443732.1"/>
    <property type="molecule type" value="Genomic_DNA"/>
</dbReference>
<evidence type="ECO:0000313" key="1">
    <source>
        <dbReference type="EMBL" id="KAG5443732.1"/>
    </source>
</evidence>
<gene>
    <name evidence="1" type="ORF">CSKR_111033</name>
</gene>
<reference evidence="1 2" key="1">
    <citation type="journal article" date="2018" name="Biotechnol. Adv.">
        <title>Improved genomic resources and new bioinformatic workflow for the carcinogenic parasite Clonorchis sinensis: Biotechnological implications.</title>
        <authorList>
            <person name="Wang D."/>
            <person name="Korhonen P.K."/>
            <person name="Gasser R.B."/>
            <person name="Young N.D."/>
        </authorList>
    </citation>
    <scope>NUCLEOTIDE SEQUENCE [LARGE SCALE GENOMIC DNA]</scope>
    <source>
        <strain evidence="1">Cs-k2</strain>
    </source>
</reference>
<name>A0A419PJZ3_CLOSI</name>
<proteinExistence type="predicted"/>
<evidence type="ECO:0000313" key="2">
    <source>
        <dbReference type="Proteomes" id="UP000286415"/>
    </source>
</evidence>
<dbReference type="InParanoid" id="A0A419PJZ3"/>
<sequence>MPLVYHPTLESVFLNFPGCSLTVTQVKANATQRLNRFRNRFHFSRSAKRIYEKTYYSHATSVVSTVTPLCQLNGTTGISSVQQQQTENNSALLLISRIKDLGRNHRRWAKNQCFWRSGEDTDAPWCNAKVRPFLQEVPTTRRGFHPSRMLPDLQGGMHPSSHKCGLCIFKELQIPDILSGRRKAGLVKQLSHFEQANGKQLLRKTSLGGGT</sequence>
<keyword evidence="2" id="KW-1185">Reference proteome</keyword>
<comment type="caution">
    <text evidence="1">The sequence shown here is derived from an EMBL/GenBank/DDBJ whole genome shotgun (WGS) entry which is preliminary data.</text>
</comment>
<dbReference type="Proteomes" id="UP000286415">
    <property type="component" value="Unassembled WGS sequence"/>
</dbReference>
<accession>A0A419PJZ3</accession>